<keyword evidence="3 9" id="KW-0812">Transmembrane</keyword>
<evidence type="ECO:0000256" key="5">
    <source>
        <dbReference type="ARBA" id="ARBA00023065"/>
    </source>
</evidence>
<evidence type="ECO:0000313" key="13">
    <source>
        <dbReference type="EMBL" id="KAK3579276.1"/>
    </source>
</evidence>
<keyword evidence="7" id="KW-0407">Ion channel</keyword>
<evidence type="ECO:0000256" key="4">
    <source>
        <dbReference type="ARBA" id="ARBA00022989"/>
    </source>
</evidence>
<keyword evidence="2" id="KW-0813">Transport</keyword>
<name>A0AAE0RTH0_9BIVA</name>
<dbReference type="GO" id="GO:0099604">
    <property type="term" value="F:ligand-gated calcium channel activity"/>
    <property type="evidence" value="ECO:0007669"/>
    <property type="project" value="TreeGrafter"/>
</dbReference>
<keyword evidence="6 9" id="KW-0472">Membrane</keyword>
<feature type="compositionally biased region" description="Polar residues" evidence="8">
    <location>
        <begin position="728"/>
        <end position="738"/>
    </location>
</feature>
<dbReference type="EMBL" id="JAEAOA010001954">
    <property type="protein sequence ID" value="KAK3579276.1"/>
    <property type="molecule type" value="Genomic_DNA"/>
</dbReference>
<evidence type="ECO:0000259" key="10">
    <source>
        <dbReference type="Pfam" id="PF00520"/>
    </source>
</evidence>
<comment type="caution">
    <text evidence="13">The sequence shown here is derived from an EMBL/GenBank/DDBJ whole genome shotgun (WGS) entry which is preliminary data.</text>
</comment>
<feature type="transmembrane region" description="Helical" evidence="9">
    <location>
        <begin position="807"/>
        <end position="824"/>
    </location>
</feature>
<keyword evidence="4 9" id="KW-1133">Transmembrane helix</keyword>
<dbReference type="PANTHER" id="PTHR13800">
    <property type="entry name" value="TRANSIENT RECEPTOR POTENTIAL CATION CHANNEL, SUBFAMILY M, MEMBER 6"/>
    <property type="match status" value="1"/>
</dbReference>
<evidence type="ECO:0000256" key="6">
    <source>
        <dbReference type="ARBA" id="ARBA00023136"/>
    </source>
</evidence>
<comment type="subcellular location">
    <subcellularLocation>
        <location evidence="1">Membrane</location>
        <topology evidence="1">Multi-pass membrane protein</topology>
    </subcellularLocation>
</comment>
<feature type="transmembrane region" description="Helical" evidence="9">
    <location>
        <begin position="844"/>
        <end position="861"/>
    </location>
</feature>
<feature type="region of interest" description="Disordered" evidence="8">
    <location>
        <begin position="726"/>
        <end position="750"/>
    </location>
</feature>
<dbReference type="Gene3D" id="3.40.50.450">
    <property type="match status" value="1"/>
</dbReference>
<dbReference type="Pfam" id="PF18139">
    <property type="entry name" value="LSDAT_euk"/>
    <property type="match status" value="1"/>
</dbReference>
<sequence length="1055" mass="119346">MTAKVSPAEPGEIKNSKEVTWIQKNIKMRCSYMTSGDKAKDDICQCGYKKCDHELIAFHHRKREMESPLTELESDFSKYTYSVPTTSFGEIKFVSCGGIIGKFVRVDGQTDMSTMLELMINVWGIEKPNLLISVTGGAKNFYMKPRLRDAFRYGLMKAVHSTGAWIITGGTHNGVMKHVGEAVKDHSLTSTKSHKPVVTIGIAPWGVVQNRNVLENKEGTWPAGYSIEEQENKHESFLDPNHSHFILVDNGTQHKFGTEISFRAELERKISEMQTDTGADIASVPIVILVLEGGHGTLKTVKTALEENTPAVIVKGSGRAADILAYAFKYAETVEVDAKDKDGVGIKIIKKQMKQNLKDDIAKQMEGMKFCEKKKIPFNIEQIQHCLDKSELIQIFEWNSSTIAQDIDEAILKALLKAKKNQVIDQLKLALAWNRIDIAKRSEIFTDDNRWKYQTEHKSLTTGSLNNITISAIQLNRVNFVELFLDNGVSLKEILTIRTLVWLYRNSMKEITLKEVGRLMQDLLGDYYRPHYISDERYARIMEEDLDEDNSDNKAEKQNLDFDNPEWELFIWSVLNNYQEMAKLFWLHGKGGLAAALVANALLNAMSQRTENKELIANITENASEFMTLAIGVLNKCYSADEKTAHDLLIQKLFQWGETSCVLIAVEENNKEFISEPACQDLFDNVWMGKMTKENPTWKLLLCVAIPPLIPLLVKFKENEIVEPASPDQISHSSVQESRPSHHGGNALGSHSSIQIHETRDDSVNNKSLNTIESFELSFAISYMIFLGLYSYILISQLENNLSVEERILIVWVVAIFIQEIRQVVTTESTTLKTKLQSYITDGWNILDIVTILLFVIGMVLKGVENPQTLEAARVVLGVNLLTFFMRLLHIFSVHKDLGPKLVMIVSMVYNLTIFAVILLVFIVSYAVVSHAILYPNTEFSLNTMIAIFRRPYWNIYGELMLEEVEGTQDCTNVAELYKNGTYPRCPTVSGKYFVPVLMGLYMFMCNILLLNLLIAIFGIMDLSAPSPPPGHGAFWQCGWRVSSYEEIMFDKGVK</sequence>
<dbReference type="Pfam" id="PF25508">
    <property type="entry name" value="TRPM2"/>
    <property type="match status" value="1"/>
</dbReference>
<feature type="transmembrane region" description="Helical" evidence="9">
    <location>
        <begin position="873"/>
        <end position="892"/>
    </location>
</feature>
<proteinExistence type="predicted"/>
<dbReference type="PANTHER" id="PTHR13800:SF12">
    <property type="entry name" value="TRANSIENT RECEPTOR POTENTIAL CATION CHANNEL SUBFAMILY M MEMBER-LIKE 2"/>
    <property type="match status" value="1"/>
</dbReference>
<dbReference type="InterPro" id="IPR057366">
    <property type="entry name" value="TRPM-like"/>
</dbReference>
<evidence type="ECO:0000256" key="3">
    <source>
        <dbReference type="ARBA" id="ARBA00022692"/>
    </source>
</evidence>
<evidence type="ECO:0000313" key="14">
    <source>
        <dbReference type="Proteomes" id="UP001195483"/>
    </source>
</evidence>
<evidence type="ECO:0000259" key="12">
    <source>
        <dbReference type="Pfam" id="PF25508"/>
    </source>
</evidence>
<dbReference type="AlphaFoldDB" id="A0AAE0RTH0"/>
<dbReference type="GO" id="GO:0005886">
    <property type="term" value="C:plasma membrane"/>
    <property type="evidence" value="ECO:0007669"/>
    <property type="project" value="TreeGrafter"/>
</dbReference>
<evidence type="ECO:0000256" key="9">
    <source>
        <dbReference type="SAM" id="Phobius"/>
    </source>
</evidence>
<feature type="transmembrane region" description="Helical" evidence="9">
    <location>
        <begin position="912"/>
        <end position="935"/>
    </location>
</feature>
<reference evidence="13" key="2">
    <citation type="journal article" date="2021" name="Genome Biol. Evol.">
        <title>Developing a high-quality reference genome for a parasitic bivalve with doubly uniparental inheritance (Bivalvia: Unionida).</title>
        <authorList>
            <person name="Smith C.H."/>
        </authorList>
    </citation>
    <scope>NUCLEOTIDE SEQUENCE</scope>
    <source>
        <strain evidence="13">CHS0354</strain>
        <tissue evidence="13">Mantle</tissue>
    </source>
</reference>
<dbReference type="InterPro" id="IPR005821">
    <property type="entry name" value="Ion_trans_dom"/>
</dbReference>
<dbReference type="InterPro" id="IPR041491">
    <property type="entry name" value="TRPM_SLOG"/>
</dbReference>
<reference evidence="13" key="3">
    <citation type="submission" date="2023-05" db="EMBL/GenBank/DDBJ databases">
        <authorList>
            <person name="Smith C.H."/>
        </authorList>
    </citation>
    <scope>NUCLEOTIDE SEQUENCE</scope>
    <source>
        <strain evidence="13">CHS0354</strain>
        <tissue evidence="13">Mantle</tissue>
    </source>
</reference>
<protein>
    <submittedName>
        <fullName evidence="13">Uncharacterized protein</fullName>
    </submittedName>
</protein>
<gene>
    <name evidence="13" type="ORF">CHS0354_033354</name>
</gene>
<dbReference type="InterPro" id="IPR050927">
    <property type="entry name" value="TRPM"/>
</dbReference>
<accession>A0AAE0RTH0</accession>
<reference evidence="13" key="1">
    <citation type="journal article" date="2021" name="Genome Biol. Evol.">
        <title>A High-Quality Reference Genome for a Parasitic Bivalve with Doubly Uniparental Inheritance (Bivalvia: Unionida).</title>
        <authorList>
            <person name="Smith C.H."/>
        </authorList>
    </citation>
    <scope>NUCLEOTIDE SEQUENCE</scope>
    <source>
        <strain evidence="13">CHS0354</strain>
    </source>
</reference>
<keyword evidence="5" id="KW-0406">Ion transport</keyword>
<evidence type="ECO:0000256" key="7">
    <source>
        <dbReference type="ARBA" id="ARBA00023303"/>
    </source>
</evidence>
<dbReference type="Pfam" id="PF00520">
    <property type="entry name" value="Ion_trans"/>
    <property type="match status" value="1"/>
</dbReference>
<organism evidence="13 14">
    <name type="scientific">Potamilus streckersoni</name>
    <dbReference type="NCBI Taxonomy" id="2493646"/>
    <lineage>
        <taxon>Eukaryota</taxon>
        <taxon>Metazoa</taxon>
        <taxon>Spiralia</taxon>
        <taxon>Lophotrochozoa</taxon>
        <taxon>Mollusca</taxon>
        <taxon>Bivalvia</taxon>
        <taxon>Autobranchia</taxon>
        <taxon>Heteroconchia</taxon>
        <taxon>Palaeoheterodonta</taxon>
        <taxon>Unionida</taxon>
        <taxon>Unionoidea</taxon>
        <taxon>Unionidae</taxon>
        <taxon>Ambleminae</taxon>
        <taxon>Lampsilini</taxon>
        <taxon>Potamilus</taxon>
    </lineage>
</organism>
<dbReference type="Proteomes" id="UP001195483">
    <property type="component" value="Unassembled WGS sequence"/>
</dbReference>
<evidence type="ECO:0000256" key="1">
    <source>
        <dbReference type="ARBA" id="ARBA00004141"/>
    </source>
</evidence>
<feature type="domain" description="Ion transport" evidence="10">
    <location>
        <begin position="773"/>
        <end position="1018"/>
    </location>
</feature>
<feature type="transmembrane region" description="Helical" evidence="9">
    <location>
        <begin position="993"/>
        <end position="1021"/>
    </location>
</feature>
<feature type="domain" description="TRPM-like" evidence="12">
    <location>
        <begin position="508"/>
        <end position="675"/>
    </location>
</feature>
<evidence type="ECO:0000256" key="2">
    <source>
        <dbReference type="ARBA" id="ARBA00022448"/>
    </source>
</evidence>
<evidence type="ECO:0000256" key="8">
    <source>
        <dbReference type="SAM" id="MobiDB-lite"/>
    </source>
</evidence>
<feature type="transmembrane region" description="Helical" evidence="9">
    <location>
        <begin position="777"/>
        <end position="795"/>
    </location>
</feature>
<evidence type="ECO:0000259" key="11">
    <source>
        <dbReference type="Pfam" id="PF18139"/>
    </source>
</evidence>
<keyword evidence="14" id="KW-1185">Reference proteome</keyword>
<feature type="domain" description="TRPM SLOG" evidence="11">
    <location>
        <begin position="102"/>
        <end position="353"/>
    </location>
</feature>